<evidence type="ECO:0000256" key="2">
    <source>
        <dbReference type="ARBA" id="ARBA00023002"/>
    </source>
</evidence>
<dbReference type="InterPro" id="IPR002347">
    <property type="entry name" value="SDR_fam"/>
</dbReference>
<dbReference type="AlphaFoldDB" id="A0A4R0ILR3"/>
<dbReference type="CDD" id="cd05233">
    <property type="entry name" value="SDR_c"/>
    <property type="match status" value="1"/>
</dbReference>
<evidence type="ECO:0000313" key="6">
    <source>
        <dbReference type="Proteomes" id="UP000292695"/>
    </source>
</evidence>
<keyword evidence="3" id="KW-0520">NAD</keyword>
<dbReference type="PROSITE" id="PS00061">
    <property type="entry name" value="ADH_SHORT"/>
    <property type="match status" value="1"/>
</dbReference>
<dbReference type="GO" id="GO:0016491">
    <property type="term" value="F:oxidoreductase activity"/>
    <property type="evidence" value="ECO:0007669"/>
    <property type="project" value="UniProtKB-KW"/>
</dbReference>
<dbReference type="InterPro" id="IPR057326">
    <property type="entry name" value="KR_dom"/>
</dbReference>
<dbReference type="SUPFAM" id="SSF51735">
    <property type="entry name" value="NAD(P)-binding Rossmann-fold domains"/>
    <property type="match status" value="1"/>
</dbReference>
<name>A0A4R0ILR3_9ACTN</name>
<dbReference type="InterPro" id="IPR036291">
    <property type="entry name" value="NAD(P)-bd_dom_sf"/>
</dbReference>
<feature type="domain" description="Ketoreductase" evidence="4">
    <location>
        <begin position="5"/>
        <end position="190"/>
    </location>
</feature>
<dbReference type="PANTHER" id="PTHR24321:SF8">
    <property type="entry name" value="ESTRADIOL 17-BETA-DEHYDROGENASE 8-RELATED"/>
    <property type="match status" value="1"/>
</dbReference>
<gene>
    <name evidence="5" type="ORF">E0H50_18065</name>
</gene>
<dbReference type="EMBL" id="SJKA01000006">
    <property type="protein sequence ID" value="TCC32138.1"/>
    <property type="molecule type" value="Genomic_DNA"/>
</dbReference>
<dbReference type="OrthoDB" id="3622357at2"/>
<dbReference type="Gene3D" id="3.40.50.720">
    <property type="entry name" value="NAD(P)-binding Rossmann-like Domain"/>
    <property type="match status" value="1"/>
</dbReference>
<comment type="caution">
    <text evidence="5">The sequence shown here is derived from an EMBL/GenBank/DDBJ whole genome shotgun (WGS) entry which is preliminary data.</text>
</comment>
<protein>
    <submittedName>
        <fullName evidence="5">SDR family oxidoreductase</fullName>
    </submittedName>
</protein>
<dbReference type="InterPro" id="IPR020904">
    <property type="entry name" value="Sc_DH/Rdtase_CS"/>
</dbReference>
<evidence type="ECO:0000259" key="4">
    <source>
        <dbReference type="SMART" id="SM00822"/>
    </source>
</evidence>
<dbReference type="PRINTS" id="PR00081">
    <property type="entry name" value="GDHRDH"/>
</dbReference>
<organism evidence="5 6">
    <name type="scientific">Kribbella sindirgiensis</name>
    <dbReference type="NCBI Taxonomy" id="1124744"/>
    <lineage>
        <taxon>Bacteria</taxon>
        <taxon>Bacillati</taxon>
        <taxon>Actinomycetota</taxon>
        <taxon>Actinomycetes</taxon>
        <taxon>Propionibacteriales</taxon>
        <taxon>Kribbellaceae</taxon>
        <taxon>Kribbella</taxon>
    </lineage>
</organism>
<dbReference type="SMART" id="SM00822">
    <property type="entry name" value="PKS_KR"/>
    <property type="match status" value="1"/>
</dbReference>
<dbReference type="RefSeq" id="WP_131289744.1">
    <property type="nucleotide sequence ID" value="NZ_SJKA01000006.1"/>
</dbReference>
<dbReference type="Pfam" id="PF13561">
    <property type="entry name" value="adh_short_C2"/>
    <property type="match status" value="1"/>
</dbReference>
<accession>A0A4R0ILR3</accession>
<evidence type="ECO:0000313" key="5">
    <source>
        <dbReference type="EMBL" id="TCC32138.1"/>
    </source>
</evidence>
<keyword evidence="2" id="KW-0560">Oxidoreductase</keyword>
<sequence length="245" mass="24819">MTSGSSALVTGAGGGIGSAVVATLAKQGWAVVGVDLVERPAALDPNEAIGWVVGDVRDDATIDRAVAVASGLGRLSGLVTATLTEQRGALESLDSAALGAVFDVQVAAAWAWSTAVVDAAAGDEVSIAHVSSVHAQRAGPGMAAYAIGKAALDALVRAGAVEWGPQGVRCNAVLPGFVPVERNKERWSEPGMSARLLANHPLRRFVTAEDVAQVVAFLLGPESRAVTGVSLPVDGGMLAMLPPWA</sequence>
<reference evidence="5 6" key="1">
    <citation type="submission" date="2019-02" db="EMBL/GenBank/DDBJ databases">
        <title>Kribbella capetownensis sp. nov. and Kribbella speibonae sp. nov., isolated from soil.</title>
        <authorList>
            <person name="Curtis S.M."/>
            <person name="Norton I."/>
            <person name="Everest G.J."/>
            <person name="Meyers P.R."/>
        </authorList>
    </citation>
    <scope>NUCLEOTIDE SEQUENCE [LARGE SCALE GENOMIC DNA]</scope>
    <source>
        <strain evidence="5 6">DSM 27082</strain>
    </source>
</reference>
<dbReference type="PANTHER" id="PTHR24321">
    <property type="entry name" value="DEHYDROGENASES, SHORT CHAIN"/>
    <property type="match status" value="1"/>
</dbReference>
<comment type="similarity">
    <text evidence="1">Belongs to the short-chain dehydrogenases/reductases (SDR) family.</text>
</comment>
<keyword evidence="6" id="KW-1185">Reference proteome</keyword>
<evidence type="ECO:0000256" key="1">
    <source>
        <dbReference type="ARBA" id="ARBA00006484"/>
    </source>
</evidence>
<evidence type="ECO:0000256" key="3">
    <source>
        <dbReference type="ARBA" id="ARBA00023027"/>
    </source>
</evidence>
<proteinExistence type="inferred from homology"/>
<dbReference type="Proteomes" id="UP000292695">
    <property type="component" value="Unassembled WGS sequence"/>
</dbReference>